<dbReference type="Gene3D" id="1.10.10.60">
    <property type="entry name" value="Homeodomain-like"/>
    <property type="match status" value="2"/>
</dbReference>
<accession>A0A158GW48</accession>
<evidence type="ECO:0000256" key="3">
    <source>
        <dbReference type="ARBA" id="ARBA00023163"/>
    </source>
</evidence>
<dbReference type="InterPro" id="IPR014710">
    <property type="entry name" value="RmlC-like_jellyroll"/>
</dbReference>
<evidence type="ECO:0000256" key="1">
    <source>
        <dbReference type="ARBA" id="ARBA00023015"/>
    </source>
</evidence>
<dbReference type="InterPro" id="IPR009057">
    <property type="entry name" value="Homeodomain-like_sf"/>
</dbReference>
<feature type="domain" description="HTH araC/xylS-type" evidence="4">
    <location>
        <begin position="198"/>
        <end position="295"/>
    </location>
</feature>
<dbReference type="Gene3D" id="2.60.120.10">
    <property type="entry name" value="Jelly Rolls"/>
    <property type="match status" value="1"/>
</dbReference>
<dbReference type="OrthoDB" id="3631840at2"/>
<evidence type="ECO:0000313" key="6">
    <source>
        <dbReference type="Proteomes" id="UP000054893"/>
    </source>
</evidence>
<dbReference type="GO" id="GO:0003700">
    <property type="term" value="F:DNA-binding transcription factor activity"/>
    <property type="evidence" value="ECO:0007669"/>
    <property type="project" value="InterPro"/>
</dbReference>
<reference evidence="5 6" key="1">
    <citation type="submission" date="2016-01" db="EMBL/GenBank/DDBJ databases">
        <authorList>
            <person name="Oliw E.H."/>
        </authorList>
    </citation>
    <scope>NUCLEOTIDE SEQUENCE [LARGE SCALE GENOMIC DNA]</scope>
    <source>
        <strain evidence="5">LMG 22029</strain>
    </source>
</reference>
<keyword evidence="2" id="KW-0238">DNA-binding</keyword>
<evidence type="ECO:0000259" key="4">
    <source>
        <dbReference type="PROSITE" id="PS01124"/>
    </source>
</evidence>
<dbReference type="SMART" id="SM00342">
    <property type="entry name" value="HTH_ARAC"/>
    <property type="match status" value="1"/>
</dbReference>
<keyword evidence="1" id="KW-0805">Transcription regulation</keyword>
<dbReference type="InterPro" id="IPR003313">
    <property type="entry name" value="AraC-bd"/>
</dbReference>
<keyword evidence="3" id="KW-0804">Transcription</keyword>
<dbReference type="InterPro" id="IPR037923">
    <property type="entry name" value="HTH-like"/>
</dbReference>
<dbReference type="PANTHER" id="PTHR46796:SF2">
    <property type="entry name" value="TRANSCRIPTIONAL REGULATORY PROTEIN"/>
    <property type="match status" value="1"/>
</dbReference>
<protein>
    <submittedName>
        <fullName evidence="5">AraC family transcriptional regulator</fullName>
    </submittedName>
</protein>
<organism evidence="5 6">
    <name type="scientific">Caballeronia sordidicola</name>
    <name type="common">Burkholderia sordidicola</name>
    <dbReference type="NCBI Taxonomy" id="196367"/>
    <lineage>
        <taxon>Bacteria</taxon>
        <taxon>Pseudomonadati</taxon>
        <taxon>Pseudomonadota</taxon>
        <taxon>Betaproteobacteria</taxon>
        <taxon>Burkholderiales</taxon>
        <taxon>Burkholderiaceae</taxon>
        <taxon>Caballeronia</taxon>
    </lineage>
</organism>
<sequence>MENLDLTDSPSSRKPVNNIARYWCCEVLGELDFLSGRFNSQRYSQHWHEGPTIGVITRGTKRFSCRGQTHELSTGSWMLINPDEVHKGEAVDSNGWSQRLIYPAVDWILRLCDELEVHAPRVIAPRFARATAFDAETSDRFVQAHRAAELMHYEGTISQIEAEASMLYAMQSVLSRYLLSKAITDTPHPADTTFDRLQPALDLIDSNLAADLSLDALAGSIGVGRFHFLRMFRAAVGVAPHAYVLHSRVARAKQLLDGGMSASAAALDVGFFDQSHFSNAFRNAYGTTPTSYLARHRGVSTD</sequence>
<dbReference type="SUPFAM" id="SSF51215">
    <property type="entry name" value="Regulatory protein AraC"/>
    <property type="match status" value="1"/>
</dbReference>
<proteinExistence type="predicted"/>
<dbReference type="PROSITE" id="PS01124">
    <property type="entry name" value="HTH_ARAC_FAMILY_2"/>
    <property type="match status" value="1"/>
</dbReference>
<dbReference type="RefSeq" id="WP_060856789.1">
    <property type="nucleotide sequence ID" value="NZ_FCOC02000011.1"/>
</dbReference>
<dbReference type="Pfam" id="PF12833">
    <property type="entry name" value="HTH_18"/>
    <property type="match status" value="1"/>
</dbReference>
<dbReference type="InterPro" id="IPR050204">
    <property type="entry name" value="AraC_XylS_family_regulators"/>
</dbReference>
<name>A0A158GW48_CABSO</name>
<dbReference type="Pfam" id="PF02311">
    <property type="entry name" value="AraC_binding"/>
    <property type="match status" value="1"/>
</dbReference>
<evidence type="ECO:0000256" key="2">
    <source>
        <dbReference type="ARBA" id="ARBA00023125"/>
    </source>
</evidence>
<evidence type="ECO:0000313" key="5">
    <source>
        <dbReference type="EMBL" id="SAL36262.1"/>
    </source>
</evidence>
<dbReference type="EMBL" id="FCOC02000011">
    <property type="protein sequence ID" value="SAL36262.1"/>
    <property type="molecule type" value="Genomic_DNA"/>
</dbReference>
<dbReference type="Proteomes" id="UP000054893">
    <property type="component" value="Unassembled WGS sequence"/>
</dbReference>
<dbReference type="InterPro" id="IPR018060">
    <property type="entry name" value="HTH_AraC"/>
</dbReference>
<dbReference type="PANTHER" id="PTHR46796">
    <property type="entry name" value="HTH-TYPE TRANSCRIPTIONAL ACTIVATOR RHAS-RELATED"/>
    <property type="match status" value="1"/>
</dbReference>
<dbReference type="SUPFAM" id="SSF46689">
    <property type="entry name" value="Homeodomain-like"/>
    <property type="match status" value="2"/>
</dbReference>
<gene>
    <name evidence="5" type="ORF">AWB64_03650</name>
</gene>
<dbReference type="AlphaFoldDB" id="A0A158GW48"/>
<dbReference type="GO" id="GO:0043565">
    <property type="term" value="F:sequence-specific DNA binding"/>
    <property type="evidence" value="ECO:0007669"/>
    <property type="project" value="InterPro"/>
</dbReference>